<dbReference type="AlphaFoldDB" id="A0A1X3ISF5"/>
<evidence type="ECO:0000256" key="1">
    <source>
        <dbReference type="SAM" id="MobiDB-lite"/>
    </source>
</evidence>
<comment type="caution">
    <text evidence="2">The sequence shown here is derived from an EMBL/GenBank/DDBJ whole genome shotgun (WGS) entry which is preliminary data.</text>
</comment>
<name>A0A1X3ISF5_ECOLX</name>
<gene>
    <name evidence="2" type="ORF">ECXG_05338</name>
</gene>
<feature type="region of interest" description="Disordered" evidence="1">
    <location>
        <begin position="393"/>
        <end position="413"/>
    </location>
</feature>
<evidence type="ECO:0000313" key="3">
    <source>
        <dbReference type="Proteomes" id="UP000193942"/>
    </source>
</evidence>
<reference evidence="2 3" key="1">
    <citation type="submission" date="2010-04" db="EMBL/GenBank/DDBJ databases">
        <title>The Genome Sequence of Escherichia coli TA447.</title>
        <authorList>
            <consortium name="The Broad Institute Genome Sequencing Platform"/>
            <consortium name="The Broad Institute Genome Sequencing Center for Infectious Disease"/>
            <person name="Feldgarden M."/>
            <person name="Gordon D.M."/>
            <person name="Johnson J.R."/>
            <person name="Johnston B.D."/>
            <person name="Young S."/>
            <person name="Zeng Q."/>
            <person name="Koehrsen M."/>
            <person name="Alvarado L."/>
            <person name="Berlin A.M."/>
            <person name="Borenstein D."/>
            <person name="Chapman S.B."/>
            <person name="Chen Z."/>
            <person name="Engels R."/>
            <person name="Freedman E."/>
            <person name="Gellesch M."/>
            <person name="Goldberg J."/>
            <person name="Griggs A."/>
            <person name="Gujja S."/>
            <person name="Heilman E.R."/>
            <person name="Heiman D.I."/>
            <person name="Hepburn T.A."/>
            <person name="Howarth C."/>
            <person name="Jen D."/>
            <person name="Larson L."/>
            <person name="Mehta T."/>
            <person name="Park D."/>
            <person name="Pearson M."/>
            <person name="Richards J."/>
            <person name="Roberts A."/>
            <person name="Saif S."/>
            <person name="Shea T.D."/>
            <person name="Shenoy N."/>
            <person name="Sisk P."/>
            <person name="Stolte C."/>
            <person name="Sykes S.N."/>
            <person name="Walk T."/>
            <person name="White J."/>
            <person name="Yandava C."/>
            <person name="Haas B."/>
            <person name="Henn M.R."/>
            <person name="Nusbaum C."/>
            <person name="Birren B."/>
        </authorList>
    </citation>
    <scope>NUCLEOTIDE SEQUENCE [LARGE SCALE GENOMIC DNA]</scope>
    <source>
        <strain evidence="2 3">TA447</strain>
    </source>
</reference>
<proteinExistence type="predicted"/>
<dbReference type="Proteomes" id="UP000193942">
    <property type="component" value="Unassembled WGS sequence"/>
</dbReference>
<accession>A0A1X3ISF5</accession>
<evidence type="ECO:0000313" key="2">
    <source>
        <dbReference type="EMBL" id="OSK87595.1"/>
    </source>
</evidence>
<dbReference type="EMBL" id="ADIZ01000049">
    <property type="protein sequence ID" value="OSK87595.1"/>
    <property type="molecule type" value="Genomic_DNA"/>
</dbReference>
<protein>
    <submittedName>
        <fullName evidence="2">Uncharacterized protein</fullName>
    </submittedName>
</protein>
<sequence length="508" mass="57893">MSNKVHKFIVQSIERSGAVEVAPQSFAEFIEVRELAYRCQMMNEREARLETGIRWEIGHKFPAAGTPDCDDLRGKATVENLYLVQMEQNRKEGNAVPDDWTIKQVVSIAHCRAIQRSYEASQAWKMVKGSWSNDTAAEKKERTLKERQAQADHAERVCKLVGETVKVMEFFAVEDLLSFGQMLETVSARWEKMTVKMDRIITGFIQSGRNLPFTEAREQRLTVEAFCGATARLHAVVMTFQQIADAEKIILADDVMPEVIEQLETVKRCAVLWGRDVLNNENVLVMGFTHPLLNVLGNPLAWGTVEDENTGKQWLCCWQNQYRDIAAELTPFDAPETAIDESRVNPALINNQPFLTSEPVKVWGEGWNNTEEIYLYEQAEKVKAREARAAAEERKRAAQEAQRADERRQASKGITSQIEALRSDWGMWESELYAFAGGEFQECLLGDAYRLIAETGERVNAAVQELESMLASDGDLQQDWRWWQMTNSRKIKGMCLPHQVFADLLNPF</sequence>
<organism evidence="2 3">
    <name type="scientific">Escherichia coli TA447</name>
    <dbReference type="NCBI Taxonomy" id="656447"/>
    <lineage>
        <taxon>Bacteria</taxon>
        <taxon>Pseudomonadati</taxon>
        <taxon>Pseudomonadota</taxon>
        <taxon>Gammaproteobacteria</taxon>
        <taxon>Enterobacterales</taxon>
        <taxon>Enterobacteriaceae</taxon>
        <taxon>Escherichia</taxon>
    </lineage>
</organism>
<feature type="compositionally biased region" description="Basic and acidic residues" evidence="1">
    <location>
        <begin position="393"/>
        <end position="409"/>
    </location>
</feature>